<dbReference type="EMBL" id="CP000480">
    <property type="protein sequence ID" value="ABK74221.1"/>
    <property type="molecule type" value="Genomic_DNA"/>
</dbReference>
<protein>
    <submittedName>
        <fullName evidence="2">Uncharacterized protein</fullName>
    </submittedName>
</protein>
<reference evidence="2 3" key="1">
    <citation type="submission" date="2006-10" db="EMBL/GenBank/DDBJ databases">
        <authorList>
            <person name="Fleischmann R.D."/>
            <person name="Dodson R.J."/>
            <person name="Haft D.H."/>
            <person name="Merkel J.S."/>
            <person name="Nelson W.C."/>
            <person name="Fraser C.M."/>
        </authorList>
    </citation>
    <scope>NUCLEOTIDE SEQUENCE [LARGE SCALE GENOMIC DNA]</scope>
    <source>
        <strain evidence="3">ATCC 700084 / mc(2)155</strain>
    </source>
</reference>
<keyword evidence="3" id="KW-1185">Reference proteome</keyword>
<sequence length="41" mass="4602">MSQQRCAAHRAWLLVVSEDARREHTDGGPEMSGPPSSQEFF</sequence>
<dbReference type="AlphaFoldDB" id="A0QW01"/>
<dbReference type="KEGG" id="msm:MSMEG_2759"/>
<evidence type="ECO:0000256" key="1">
    <source>
        <dbReference type="SAM" id="MobiDB-lite"/>
    </source>
</evidence>
<dbReference type="Proteomes" id="UP000000757">
    <property type="component" value="Chromosome"/>
</dbReference>
<gene>
    <name evidence="2" type="ordered locus">MSMEG_2759</name>
</gene>
<organism evidence="2 3">
    <name type="scientific">Mycolicibacterium smegmatis (strain ATCC 700084 / mc(2)155)</name>
    <name type="common">Mycobacterium smegmatis</name>
    <dbReference type="NCBI Taxonomy" id="246196"/>
    <lineage>
        <taxon>Bacteria</taxon>
        <taxon>Bacillati</taxon>
        <taxon>Actinomycetota</taxon>
        <taxon>Actinomycetes</taxon>
        <taxon>Mycobacteriales</taxon>
        <taxon>Mycobacteriaceae</taxon>
        <taxon>Mycolicibacterium</taxon>
    </lineage>
</organism>
<dbReference type="PaxDb" id="246196-MSMEI_2689"/>
<evidence type="ECO:0000313" key="3">
    <source>
        <dbReference type="Proteomes" id="UP000000757"/>
    </source>
</evidence>
<feature type="compositionally biased region" description="Basic and acidic residues" evidence="1">
    <location>
        <begin position="18"/>
        <end position="27"/>
    </location>
</feature>
<proteinExistence type="predicted"/>
<name>A0QW01_MYCS2</name>
<accession>A0QW01</accession>
<feature type="region of interest" description="Disordered" evidence="1">
    <location>
        <begin position="18"/>
        <end position="41"/>
    </location>
</feature>
<evidence type="ECO:0000313" key="2">
    <source>
        <dbReference type="EMBL" id="ABK74221.1"/>
    </source>
</evidence>
<dbReference type="PATRIC" id="fig|246196.19.peg.2726"/>